<dbReference type="RefSeq" id="WP_139939942.1">
    <property type="nucleotide sequence ID" value="NZ_JBHSYP010000003.1"/>
</dbReference>
<dbReference type="InterPro" id="IPR036061">
    <property type="entry name" value="CheW-like_dom_sf"/>
</dbReference>
<name>A0A501PP22_9PROT</name>
<dbReference type="AlphaFoldDB" id="A0A501PP22"/>
<reference evidence="3" key="1">
    <citation type="submission" date="2019-06" db="EMBL/GenBank/DDBJ databases">
        <title>The complete genome of Emcibacter congregatus ZYLT.</title>
        <authorList>
            <person name="Zhao Z."/>
        </authorList>
    </citation>
    <scope>NUCLEOTIDE SEQUENCE [LARGE SCALE GENOMIC DNA]</scope>
    <source>
        <strain evidence="3">MCCC 1A06723</strain>
    </source>
</reference>
<dbReference type="EMBL" id="VFIY01000005">
    <property type="protein sequence ID" value="TPD62005.1"/>
    <property type="molecule type" value="Genomic_DNA"/>
</dbReference>
<dbReference type="OrthoDB" id="9794382at2"/>
<dbReference type="PANTHER" id="PTHR22617:SF23">
    <property type="entry name" value="CHEMOTAXIS PROTEIN CHEW"/>
    <property type="match status" value="1"/>
</dbReference>
<dbReference type="CDD" id="cd00732">
    <property type="entry name" value="CheW"/>
    <property type="match status" value="1"/>
</dbReference>
<evidence type="ECO:0000259" key="1">
    <source>
        <dbReference type="PROSITE" id="PS50851"/>
    </source>
</evidence>
<dbReference type="GO" id="GO:0006935">
    <property type="term" value="P:chemotaxis"/>
    <property type="evidence" value="ECO:0007669"/>
    <property type="project" value="InterPro"/>
</dbReference>
<evidence type="ECO:0000313" key="2">
    <source>
        <dbReference type="EMBL" id="TPD62005.1"/>
    </source>
</evidence>
<dbReference type="InterPro" id="IPR002545">
    <property type="entry name" value="CheW-lke_dom"/>
</dbReference>
<dbReference type="SMART" id="SM00260">
    <property type="entry name" value="CheW"/>
    <property type="match status" value="1"/>
</dbReference>
<dbReference type="Gene3D" id="2.40.50.180">
    <property type="entry name" value="CheA-289, Domain 4"/>
    <property type="match status" value="1"/>
</dbReference>
<dbReference type="PANTHER" id="PTHR22617">
    <property type="entry name" value="CHEMOTAXIS SENSOR HISTIDINE KINASE-RELATED"/>
    <property type="match status" value="1"/>
</dbReference>
<gene>
    <name evidence="2" type="ORF">FIV46_07340</name>
</gene>
<dbReference type="Pfam" id="PF01584">
    <property type="entry name" value="CheW"/>
    <property type="match status" value="1"/>
</dbReference>
<dbReference type="Gene3D" id="2.30.30.40">
    <property type="entry name" value="SH3 Domains"/>
    <property type="match status" value="1"/>
</dbReference>
<feature type="domain" description="CheW-like" evidence="1">
    <location>
        <begin position="7"/>
        <end position="147"/>
    </location>
</feature>
<organism evidence="2 3">
    <name type="scientific">Emcibacter nanhaiensis</name>
    <dbReference type="NCBI Taxonomy" id="1505037"/>
    <lineage>
        <taxon>Bacteria</taxon>
        <taxon>Pseudomonadati</taxon>
        <taxon>Pseudomonadota</taxon>
        <taxon>Alphaproteobacteria</taxon>
        <taxon>Emcibacterales</taxon>
        <taxon>Emcibacteraceae</taxon>
        <taxon>Emcibacter</taxon>
    </lineage>
</organism>
<comment type="caution">
    <text evidence="2">The sequence shown here is derived from an EMBL/GenBank/DDBJ whole genome shotgun (WGS) entry which is preliminary data.</text>
</comment>
<evidence type="ECO:0000313" key="3">
    <source>
        <dbReference type="Proteomes" id="UP000319148"/>
    </source>
</evidence>
<dbReference type="GO" id="GO:0005829">
    <property type="term" value="C:cytosol"/>
    <property type="evidence" value="ECO:0007669"/>
    <property type="project" value="TreeGrafter"/>
</dbReference>
<dbReference type="Proteomes" id="UP000319148">
    <property type="component" value="Unassembled WGS sequence"/>
</dbReference>
<accession>A0A501PP22</accession>
<protein>
    <submittedName>
        <fullName evidence="2">Chemotaxis protein CheW</fullName>
    </submittedName>
</protein>
<dbReference type="PROSITE" id="PS50851">
    <property type="entry name" value="CHEW"/>
    <property type="match status" value="1"/>
</dbReference>
<proteinExistence type="predicted"/>
<sequence length="152" mass="16442">MTTSVNNNDFVTIRLAGQLCGIPVLTVHDVLSSQKITKIPLAPGYVAGVLNLRGRIVTAINLRKRLGLPEADSSGENMSVVVEHNGEPYSLLIDDIGDVLSLPEEAYERNPVTLDACWQEVSGGIYRLEKELLVILDVQKLLNYGADQAAAA</sequence>
<dbReference type="InterPro" id="IPR039315">
    <property type="entry name" value="CheW"/>
</dbReference>
<keyword evidence="3" id="KW-1185">Reference proteome</keyword>
<dbReference type="GO" id="GO:0007165">
    <property type="term" value="P:signal transduction"/>
    <property type="evidence" value="ECO:0007669"/>
    <property type="project" value="InterPro"/>
</dbReference>
<dbReference type="SUPFAM" id="SSF50341">
    <property type="entry name" value="CheW-like"/>
    <property type="match status" value="1"/>
</dbReference>